<organism evidence="1 2">
    <name type="scientific">Halocaridina rubra</name>
    <name type="common">Hawaiian red shrimp</name>
    <dbReference type="NCBI Taxonomy" id="373956"/>
    <lineage>
        <taxon>Eukaryota</taxon>
        <taxon>Metazoa</taxon>
        <taxon>Ecdysozoa</taxon>
        <taxon>Arthropoda</taxon>
        <taxon>Crustacea</taxon>
        <taxon>Multicrustacea</taxon>
        <taxon>Malacostraca</taxon>
        <taxon>Eumalacostraca</taxon>
        <taxon>Eucarida</taxon>
        <taxon>Decapoda</taxon>
        <taxon>Pleocyemata</taxon>
        <taxon>Caridea</taxon>
        <taxon>Atyoidea</taxon>
        <taxon>Atyidae</taxon>
        <taxon>Halocaridina</taxon>
    </lineage>
</organism>
<keyword evidence="2" id="KW-1185">Reference proteome</keyword>
<accession>A0AAN8XUV3</accession>
<sequence>MEKVLKHDMKLVPEIRNLSYDERLRELDLSSLEARRIKGDMIFNMLCPCCSTVLPNTSRFNSLGTSRGKDGGSFRSLPPDNSHPVVLYTKAQEEQTCNGISIELQDQEVTFVSQVVTTTTL</sequence>
<gene>
    <name evidence="1" type="ORF">SK128_010277</name>
</gene>
<dbReference type="Proteomes" id="UP001381693">
    <property type="component" value="Unassembled WGS sequence"/>
</dbReference>
<evidence type="ECO:0000313" key="1">
    <source>
        <dbReference type="EMBL" id="KAK7084664.1"/>
    </source>
</evidence>
<name>A0AAN8XUV3_HALRR</name>
<dbReference type="EMBL" id="JAXCGZ010002012">
    <property type="protein sequence ID" value="KAK7084664.1"/>
    <property type="molecule type" value="Genomic_DNA"/>
</dbReference>
<proteinExistence type="predicted"/>
<evidence type="ECO:0000313" key="2">
    <source>
        <dbReference type="Proteomes" id="UP001381693"/>
    </source>
</evidence>
<reference evidence="1 2" key="1">
    <citation type="submission" date="2023-11" db="EMBL/GenBank/DDBJ databases">
        <title>Halocaridina rubra genome assembly.</title>
        <authorList>
            <person name="Smith C."/>
        </authorList>
    </citation>
    <scope>NUCLEOTIDE SEQUENCE [LARGE SCALE GENOMIC DNA]</scope>
    <source>
        <strain evidence="1">EP-1</strain>
        <tissue evidence="1">Whole</tissue>
    </source>
</reference>
<dbReference type="AlphaFoldDB" id="A0AAN8XUV3"/>
<protein>
    <submittedName>
        <fullName evidence="1">Uncharacterized protein</fullName>
    </submittedName>
</protein>
<comment type="caution">
    <text evidence="1">The sequence shown here is derived from an EMBL/GenBank/DDBJ whole genome shotgun (WGS) entry which is preliminary data.</text>
</comment>